<dbReference type="InterPro" id="IPR037021">
    <property type="entry name" value="RnfH_sf"/>
</dbReference>
<reference evidence="3" key="2">
    <citation type="submission" date="2023-10" db="EMBL/GenBank/DDBJ databases">
        <authorList>
            <person name="Koga R."/>
            <person name="Fukatsu T."/>
        </authorList>
    </citation>
    <scope>NUCLEOTIDE SEQUENCE</scope>
    <source>
        <strain evidence="3">Kw-01</strain>
    </source>
</reference>
<proteinExistence type="inferred from homology"/>
<dbReference type="Gene3D" id="3.10.20.280">
    <property type="entry name" value="RnfH-like"/>
    <property type="match status" value="1"/>
</dbReference>
<dbReference type="EMBL" id="AP028961">
    <property type="protein sequence ID" value="BET44529.1"/>
    <property type="molecule type" value="Genomic_DNA"/>
</dbReference>
<protein>
    <recommendedName>
        <fullName evidence="2">UPF0125 protein ACHINZ_1990</fullName>
    </recommendedName>
</protein>
<dbReference type="InterPro" id="IPR005346">
    <property type="entry name" value="RnfH"/>
</dbReference>
<dbReference type="AlphaFoldDB" id="A0AAT9G495"/>
<dbReference type="Pfam" id="PF03658">
    <property type="entry name" value="Ub-RnfH"/>
    <property type="match status" value="1"/>
</dbReference>
<reference evidence="3" key="1">
    <citation type="journal article" date="2023" name="Front. Microbiol.">
        <title>Genome analysis of Candidatus Aschnera chinzeii, the bacterial endosymbiont of the blood-sucking bat fly Penicillidia jenynsii (Insecta: Diptera: Nycteribiidae).</title>
        <authorList>
            <person name="Koga R."/>
            <person name="Moriyama M."/>
            <person name="Nozaki T."/>
            <person name="Fukatsu T."/>
        </authorList>
    </citation>
    <scope>NUCLEOTIDE SEQUENCE</scope>
    <source>
        <strain evidence="3">Kw-01</strain>
    </source>
</reference>
<dbReference type="NCBIfam" id="NF002490">
    <property type="entry name" value="PRK01777.1"/>
    <property type="match status" value="1"/>
</dbReference>
<dbReference type="HAMAP" id="MF_00460">
    <property type="entry name" value="UPF0125_RnfH"/>
    <property type="match status" value="1"/>
</dbReference>
<accession>A0AAT9G495</accession>
<comment type="similarity">
    <text evidence="1 2">Belongs to the UPF0125 (RnfH) family.</text>
</comment>
<sequence length="93" mass="10773">MTTITVEIIYAKNNKQILLLLDLDEETTVKEAILTSGILNICKDIDLNYNKVGIFSKKVALDRPLYNGDRIEIYRPLIITSKELRSKRLRHKL</sequence>
<organism evidence="3">
    <name type="scientific">Candidatus Aschnera chinzeii</name>
    <dbReference type="NCBI Taxonomy" id="1485666"/>
    <lineage>
        <taxon>Bacteria</taxon>
        <taxon>Pseudomonadati</taxon>
        <taxon>Pseudomonadota</taxon>
        <taxon>Gammaproteobacteria</taxon>
        <taxon>Enterobacterales</taxon>
        <taxon>Enterobacteriaceae</taxon>
        <taxon>Candidatus Aschnera</taxon>
    </lineage>
</organism>
<dbReference type="PANTHER" id="PTHR37483:SF1">
    <property type="entry name" value="UPF0125 PROTEIN RATB"/>
    <property type="match status" value="1"/>
</dbReference>
<dbReference type="InterPro" id="IPR016155">
    <property type="entry name" value="Mopterin_synth/thiamin_S_b"/>
</dbReference>
<evidence type="ECO:0000256" key="1">
    <source>
        <dbReference type="ARBA" id="ARBA00010645"/>
    </source>
</evidence>
<dbReference type="SUPFAM" id="SSF54285">
    <property type="entry name" value="MoaD/ThiS"/>
    <property type="match status" value="1"/>
</dbReference>
<evidence type="ECO:0000256" key="2">
    <source>
        <dbReference type="HAMAP-Rule" id="MF_00460"/>
    </source>
</evidence>
<evidence type="ECO:0000313" key="3">
    <source>
        <dbReference type="EMBL" id="BET44529.1"/>
    </source>
</evidence>
<gene>
    <name evidence="3" type="ORF">ACHINZ_1990</name>
</gene>
<name>A0AAT9G495_9ENTR</name>
<dbReference type="PANTHER" id="PTHR37483">
    <property type="entry name" value="UPF0125 PROTEIN RATB"/>
    <property type="match status" value="1"/>
</dbReference>